<dbReference type="NCBIfam" id="TIGR01300">
    <property type="entry name" value="CPA3_mnhG_phaG"/>
    <property type="match status" value="1"/>
</dbReference>
<dbReference type="InterPro" id="IPR005133">
    <property type="entry name" value="PhaG_MnhG_YufB"/>
</dbReference>
<evidence type="ECO:0000313" key="3">
    <source>
        <dbReference type="EMBL" id="SEL17785.1"/>
    </source>
</evidence>
<organism evidence="3 4">
    <name type="scientific">Halomonas daqiaonensis</name>
    <dbReference type="NCBI Taxonomy" id="650850"/>
    <lineage>
        <taxon>Bacteria</taxon>
        <taxon>Pseudomonadati</taxon>
        <taxon>Pseudomonadota</taxon>
        <taxon>Gammaproteobacteria</taxon>
        <taxon>Oceanospirillales</taxon>
        <taxon>Halomonadaceae</taxon>
        <taxon>Halomonas</taxon>
    </lineage>
</organism>
<feature type="transmembrane region" description="Helical" evidence="2">
    <location>
        <begin position="70"/>
        <end position="91"/>
    </location>
</feature>
<keyword evidence="2" id="KW-0812">Transmembrane</keyword>
<accession>A0A1H7N4B2</accession>
<sequence>MTLYVLLEGVIAFLLVAGGAFAFIGSLGMAHLRDFYMRLHGPTKATTLGIGCMLAASMLYFWVIDGKPHIQEMLITLFLFITAPVSAHLLAKTGLHMQLRHEDKTRGNPPELRDEEIGEKPVPHPDRGHG</sequence>
<reference evidence="4" key="1">
    <citation type="submission" date="2016-10" db="EMBL/GenBank/DDBJ databases">
        <authorList>
            <person name="Varghese N."/>
            <person name="Submissions S."/>
        </authorList>
    </citation>
    <scope>NUCLEOTIDE SEQUENCE [LARGE SCALE GENOMIC DNA]</scope>
    <source>
        <strain evidence="4">CGMCC 1.9150</strain>
    </source>
</reference>
<name>A0A1H7N4B2_9GAMM</name>
<feature type="compositionally biased region" description="Basic and acidic residues" evidence="1">
    <location>
        <begin position="118"/>
        <end position="130"/>
    </location>
</feature>
<evidence type="ECO:0000256" key="1">
    <source>
        <dbReference type="SAM" id="MobiDB-lite"/>
    </source>
</evidence>
<feature type="transmembrane region" description="Helical" evidence="2">
    <location>
        <begin position="45"/>
        <end position="64"/>
    </location>
</feature>
<dbReference type="GO" id="GO:0015385">
    <property type="term" value="F:sodium:proton antiporter activity"/>
    <property type="evidence" value="ECO:0007669"/>
    <property type="project" value="TreeGrafter"/>
</dbReference>
<feature type="transmembrane region" description="Helical" evidence="2">
    <location>
        <begin position="6"/>
        <end position="24"/>
    </location>
</feature>
<dbReference type="AlphaFoldDB" id="A0A1H7N4B2"/>
<dbReference type="Proteomes" id="UP000198807">
    <property type="component" value="Unassembled WGS sequence"/>
</dbReference>
<evidence type="ECO:0000256" key="2">
    <source>
        <dbReference type="SAM" id="Phobius"/>
    </source>
</evidence>
<proteinExistence type="predicted"/>
<dbReference type="PANTHER" id="PTHR34703">
    <property type="entry name" value="ANTIPORTER SUBUNIT MNHG2-RELATED"/>
    <property type="match status" value="1"/>
</dbReference>
<dbReference type="RefSeq" id="WP_170840095.1">
    <property type="nucleotide sequence ID" value="NZ_FOBC01000007.1"/>
</dbReference>
<dbReference type="EMBL" id="FOBC01000007">
    <property type="protein sequence ID" value="SEL17785.1"/>
    <property type="molecule type" value="Genomic_DNA"/>
</dbReference>
<dbReference type="Pfam" id="PF03334">
    <property type="entry name" value="PhaG_MnhG_YufB"/>
    <property type="match status" value="1"/>
</dbReference>
<keyword evidence="2" id="KW-0472">Membrane</keyword>
<protein>
    <submittedName>
        <fullName evidence="3">Multisubunit potassium/proton antiporter, PhaG subunit</fullName>
    </submittedName>
</protein>
<dbReference type="NCBIfam" id="NF009316">
    <property type="entry name" value="PRK12674.1-5"/>
    <property type="match status" value="1"/>
</dbReference>
<gene>
    <name evidence="3" type="ORF">SAMN04488129_107142</name>
</gene>
<keyword evidence="2" id="KW-1133">Transmembrane helix</keyword>
<dbReference type="STRING" id="650850.SAMN04488129_107142"/>
<keyword evidence="4" id="KW-1185">Reference proteome</keyword>
<feature type="region of interest" description="Disordered" evidence="1">
    <location>
        <begin position="100"/>
        <end position="130"/>
    </location>
</feature>
<dbReference type="PANTHER" id="PTHR34703:SF1">
    <property type="entry name" value="ANTIPORTER SUBUNIT MNHG2-RELATED"/>
    <property type="match status" value="1"/>
</dbReference>
<evidence type="ECO:0000313" key="4">
    <source>
        <dbReference type="Proteomes" id="UP000198807"/>
    </source>
</evidence>